<dbReference type="AlphaFoldDB" id="A0A3S0ZHT9"/>
<dbReference type="RefSeq" id="WP_126024507.1">
    <property type="nucleotide sequence ID" value="NZ_RXFT01000013.1"/>
</dbReference>
<dbReference type="GO" id="GO:0051920">
    <property type="term" value="F:peroxiredoxin activity"/>
    <property type="evidence" value="ECO:0007669"/>
    <property type="project" value="InterPro"/>
</dbReference>
<reference evidence="2 3" key="1">
    <citation type="submission" date="2018-12" db="EMBL/GenBank/DDBJ databases">
        <title>The genome sequences of Variovorax guangxiensis DSM 27352.</title>
        <authorList>
            <person name="Gao J."/>
            <person name="Sun J."/>
        </authorList>
    </citation>
    <scope>NUCLEOTIDE SEQUENCE [LARGE SCALE GENOMIC DNA]</scope>
    <source>
        <strain evidence="2 3">DSM 27352</strain>
    </source>
</reference>
<dbReference type="EMBL" id="RXFT01000013">
    <property type="protein sequence ID" value="RUR70382.1"/>
    <property type="molecule type" value="Genomic_DNA"/>
</dbReference>
<dbReference type="Gene3D" id="1.20.1290.10">
    <property type="entry name" value="AhpD-like"/>
    <property type="match status" value="1"/>
</dbReference>
<evidence type="ECO:0000259" key="1">
    <source>
        <dbReference type="Pfam" id="PF02627"/>
    </source>
</evidence>
<feature type="domain" description="Carboxymuconolactone decarboxylase-like" evidence="1">
    <location>
        <begin position="38"/>
        <end position="100"/>
    </location>
</feature>
<sequence length="190" mass="20696">MARIPYFDLAQAPAELHALLGGRPPLNIYRMVAHGGATAQGFLALGSSILRHASLPVSQRELVILRVGALCGSSYEVTQHRRVAAQAGVPATQVEAVLDHPQGSVDRAPFSELECRVLDFTDAVVRQVKAPSEMFDALAAQLPHQQLMEVVMTIGYYMLVCRVLENFEVDLEGSDVLAGHAPWAEILRQN</sequence>
<evidence type="ECO:0000313" key="3">
    <source>
        <dbReference type="Proteomes" id="UP000281118"/>
    </source>
</evidence>
<dbReference type="Proteomes" id="UP000281118">
    <property type="component" value="Unassembled WGS sequence"/>
</dbReference>
<accession>A0A3S0ZHT9</accession>
<protein>
    <submittedName>
        <fullName evidence="2">Carboxymuconolactone decarboxylase family protein</fullName>
    </submittedName>
</protein>
<evidence type="ECO:0000313" key="2">
    <source>
        <dbReference type="EMBL" id="RUR70382.1"/>
    </source>
</evidence>
<dbReference type="InterPro" id="IPR029032">
    <property type="entry name" value="AhpD-like"/>
</dbReference>
<name>A0A3S0ZHT9_9BURK</name>
<dbReference type="InterPro" id="IPR003779">
    <property type="entry name" value="CMD-like"/>
</dbReference>
<organism evidence="2 3">
    <name type="scientific">Variovorax guangxiensis</name>
    <dbReference type="NCBI Taxonomy" id="1775474"/>
    <lineage>
        <taxon>Bacteria</taxon>
        <taxon>Pseudomonadati</taxon>
        <taxon>Pseudomonadota</taxon>
        <taxon>Betaproteobacteria</taxon>
        <taxon>Burkholderiales</taxon>
        <taxon>Comamonadaceae</taxon>
        <taxon>Variovorax</taxon>
    </lineage>
</organism>
<dbReference type="Pfam" id="PF02627">
    <property type="entry name" value="CMD"/>
    <property type="match status" value="1"/>
</dbReference>
<dbReference type="OrthoDB" id="4704294at2"/>
<comment type="caution">
    <text evidence="2">The sequence shown here is derived from an EMBL/GenBank/DDBJ whole genome shotgun (WGS) entry which is preliminary data.</text>
</comment>
<gene>
    <name evidence="2" type="ORF">EJP67_25330</name>
</gene>
<proteinExistence type="predicted"/>
<dbReference type="PANTHER" id="PTHR34846">
    <property type="entry name" value="4-CARBOXYMUCONOLACTONE DECARBOXYLASE FAMILY PROTEIN (AFU_ORTHOLOGUE AFUA_6G11590)"/>
    <property type="match status" value="1"/>
</dbReference>
<dbReference type="PANTHER" id="PTHR34846:SF11">
    <property type="entry name" value="4-CARBOXYMUCONOLACTONE DECARBOXYLASE FAMILY PROTEIN (AFU_ORTHOLOGUE AFUA_6G11590)"/>
    <property type="match status" value="1"/>
</dbReference>
<dbReference type="SUPFAM" id="SSF69118">
    <property type="entry name" value="AhpD-like"/>
    <property type="match status" value="1"/>
</dbReference>